<organism evidence="1 2">
    <name type="scientific">Acetobacter tropicalis</name>
    <dbReference type="NCBI Taxonomy" id="104102"/>
    <lineage>
        <taxon>Bacteria</taxon>
        <taxon>Pseudomonadati</taxon>
        <taxon>Pseudomonadota</taxon>
        <taxon>Alphaproteobacteria</taxon>
        <taxon>Acetobacterales</taxon>
        <taxon>Acetobacteraceae</taxon>
        <taxon>Acetobacter</taxon>
    </lineage>
</organism>
<dbReference type="EMBL" id="CP022699">
    <property type="protein sequence ID" value="ATJ91517.1"/>
    <property type="molecule type" value="Genomic_DNA"/>
</dbReference>
<reference evidence="1 2" key="1">
    <citation type="submission" date="2017-08" db="EMBL/GenBank/DDBJ databases">
        <title>Complete Genome Sequence of Acetobacter tropicalis Oregon-R-modENCODE STRAIN BDGP1, an acetic acid bacterium isolated from Drosophila melanogaster gut.</title>
        <authorList>
            <person name="Wan K.H."/>
            <person name="Yu C."/>
            <person name="Park S."/>
            <person name="Hammonds A.S."/>
            <person name="Booth B.W."/>
            <person name="Celniker S.E."/>
        </authorList>
    </citation>
    <scope>NUCLEOTIDE SEQUENCE [LARGE SCALE GENOMIC DNA]</scope>
    <source>
        <strain evidence="1 2">BDGP1</strain>
    </source>
</reference>
<dbReference type="RefSeq" id="WP_097802452.1">
    <property type="nucleotide sequence ID" value="NZ_CP022699.1"/>
</dbReference>
<accession>A0A291PJE9</accession>
<sequence>MSGSTTNTTASGTPLSSLPAIDAPEATDLVFGIFGGKGQFVPQSKVWLGAVDRKGDTVEGALSATYTPTEPAHLVPKSYVDAQGDKIAASVTGAVGAQVSAAQTAAQSAQDAAANASNAASSASTAASGAVNAQKGNPNGIVSISADGHLMLGGLELFGVQDGHLILTLSLPTSDPGITGAWWNNGGYVCISPGS</sequence>
<dbReference type="AlphaFoldDB" id="A0A291PJE9"/>
<gene>
    <name evidence="1" type="ORF">CIW82_13265</name>
</gene>
<dbReference type="Proteomes" id="UP000220394">
    <property type="component" value="Chromosome"/>
</dbReference>
<name>A0A291PJE9_9PROT</name>
<proteinExistence type="predicted"/>
<evidence type="ECO:0000313" key="2">
    <source>
        <dbReference type="Proteomes" id="UP000220394"/>
    </source>
</evidence>
<protein>
    <submittedName>
        <fullName evidence="1">Uncharacterized protein</fullName>
    </submittedName>
</protein>
<dbReference type="KEGG" id="ato:CIW82_13265"/>
<evidence type="ECO:0000313" key="1">
    <source>
        <dbReference type="EMBL" id="ATJ91517.1"/>
    </source>
</evidence>